<evidence type="ECO:0000313" key="11">
    <source>
        <dbReference type="EMBL" id="CAG9773427.1"/>
    </source>
</evidence>
<evidence type="ECO:0000313" key="12">
    <source>
        <dbReference type="Proteomes" id="UP001152799"/>
    </source>
</evidence>
<accession>A0A9N9QNP8</accession>
<keyword evidence="5" id="KW-0378">Hydrolase</keyword>
<feature type="binding site" evidence="9">
    <location>
        <position position="970"/>
    </location>
    <ligand>
        <name>Zn(2+)</name>
        <dbReference type="ChEBI" id="CHEBI:29105"/>
        <label>1</label>
    </ligand>
</feature>
<keyword evidence="6 9" id="KW-0862">Zinc</keyword>
<dbReference type="GO" id="GO:0005615">
    <property type="term" value="C:extracellular space"/>
    <property type="evidence" value="ECO:0007669"/>
    <property type="project" value="TreeGrafter"/>
</dbReference>
<dbReference type="AlphaFoldDB" id="A0A9N9QNP8"/>
<dbReference type="GO" id="GO:0031012">
    <property type="term" value="C:extracellular matrix"/>
    <property type="evidence" value="ECO:0007669"/>
    <property type="project" value="InterPro"/>
</dbReference>
<feature type="active site" evidence="8">
    <location>
        <position position="1013"/>
    </location>
</feature>
<feature type="binding site" evidence="9">
    <location>
        <position position="1022"/>
    </location>
    <ligand>
        <name>Zn(2+)</name>
        <dbReference type="ChEBI" id="CHEBI:29105"/>
        <label>2</label>
        <note>catalytic</note>
    </ligand>
</feature>
<protein>
    <recommendedName>
        <fullName evidence="10">Peptidase metallopeptidase domain-containing protein</fullName>
    </recommendedName>
</protein>
<gene>
    <name evidence="11" type="ORF">CEUTPL_LOCUS13818</name>
</gene>
<dbReference type="SUPFAM" id="SSF47090">
    <property type="entry name" value="PGBD-like"/>
    <property type="match status" value="1"/>
</dbReference>
<evidence type="ECO:0000256" key="9">
    <source>
        <dbReference type="PIRSR" id="PIRSR621190-2"/>
    </source>
</evidence>
<dbReference type="Gene3D" id="3.40.390.10">
    <property type="entry name" value="Collagenase (Catalytic Domain)"/>
    <property type="match status" value="1"/>
</dbReference>
<organism evidence="11 12">
    <name type="scientific">Ceutorhynchus assimilis</name>
    <name type="common">cabbage seed weevil</name>
    <dbReference type="NCBI Taxonomy" id="467358"/>
    <lineage>
        <taxon>Eukaryota</taxon>
        <taxon>Metazoa</taxon>
        <taxon>Ecdysozoa</taxon>
        <taxon>Arthropoda</taxon>
        <taxon>Hexapoda</taxon>
        <taxon>Insecta</taxon>
        <taxon>Pterygota</taxon>
        <taxon>Neoptera</taxon>
        <taxon>Endopterygota</taxon>
        <taxon>Coleoptera</taxon>
        <taxon>Polyphaga</taxon>
        <taxon>Cucujiformia</taxon>
        <taxon>Curculionidae</taxon>
        <taxon>Ceutorhynchinae</taxon>
        <taxon>Ceutorhynchus</taxon>
    </lineage>
</organism>
<feature type="binding site" evidence="9">
    <location>
        <position position="984"/>
    </location>
    <ligand>
        <name>Zn(2+)</name>
        <dbReference type="ChEBI" id="CHEBI:29105"/>
        <label>1</label>
    </ligand>
</feature>
<dbReference type="Pfam" id="PF26634">
    <property type="entry name" value="DUF8207"/>
    <property type="match status" value="1"/>
</dbReference>
<feature type="domain" description="Peptidase metallopeptidase" evidence="10">
    <location>
        <begin position="887"/>
        <end position="1057"/>
    </location>
</feature>
<dbReference type="GO" id="GO:0030198">
    <property type="term" value="P:extracellular matrix organization"/>
    <property type="evidence" value="ECO:0007669"/>
    <property type="project" value="TreeGrafter"/>
</dbReference>
<evidence type="ECO:0000256" key="7">
    <source>
        <dbReference type="ARBA" id="ARBA00023049"/>
    </source>
</evidence>
<dbReference type="Pfam" id="PF00413">
    <property type="entry name" value="Peptidase_M10"/>
    <property type="match status" value="1"/>
</dbReference>
<dbReference type="InterPro" id="IPR001818">
    <property type="entry name" value="Pept_M10_metallopeptidase"/>
</dbReference>
<sequence>MFEKTNKSDKVLKKKLILKRKIIREKLNLLKQGQILQENLFQPITKHLTNIETQLDKNQNLAQQQQEKTTIAIPTTKKLKKEQDEEDNYDYEEDDVFKKVNSELYEPTPRSLVAAAADDTPRVGKTTKIKRKLPFTQISDKKTKKSDQPQHSYNLRRLLLRDNVEKYATDEEEARKQKDFNESRQNEFLNLSQTEYLDQFDPLPAKYIQEFINDPATDPALEGNVLPKYRIRRDEIDNFYIGDSKVEIVGSDLIVKGRRYKGTPGLYKLLFRKNMPKSYTKDDEAAFKDIISRTNINRKRFKTTGDENDSQSEKFKLLFEPLTTTGNGMVASSAEMKYSNNSIDYIYWDDPNELVERLQLLLASQTAGNTNHNNEINAIVEDEIRGAWARETIEGDFKKNLKLLDNSNELMKEFFGSTETVNFKTIGSMDTHDFISGLREGEAARTLSKANPAMASMAVETNRYIQAMNREALEMPDKHLKNIAASGEEIRSSLPDLDLKTNSAELETEIAKDSKTKEKVDKIEERKTKTGKYALFAIGSIFIGGTIYSALNAIAEIRSGCIYYKTHNQTTVGCKIIKCSCSFPTVGSGMGACTTLPTNFPLSDCTCTSNSPQCLKCTASKENSQGKENYDPTILHANEVIKCVSKSISETIADLYNQLPRSIIGSLANLGNIVKYVIYTFIRFGCCYLLFKLWRSKSKATSRSEYSNYAAIGDNGHSMHSMDSMDSMDAAVDSNGTGYRRARYGLGTAATRFQETVNQLETRLMDRLSKDREQTLDRINTGLNQIKNVLETQIVRPLKDHGTQIQKTDGSKLEEKDLIDFLSYHGYLNISQNNNVSDLVTPEKALKEFQIAYNLKADGTLNGETASLIERFWCGTRDNNYQIGNVDEGKWKYKIIKWIIHPPTSHLRIKQKYIKVAENAFNLWENETNLKFVYSNVNPNIIISFNYSNHSLYANKNECPYEFHYYVLAHSYFPSLQSETVEIHMNRAFTWYLEDAPSVPDSQKSLLQVLTHEIGHALGIGHSHDTQSIMYPALLDIGPDVRLSSDDKEAIQELYGKKQ</sequence>
<dbReference type="GO" id="GO:0008270">
    <property type="term" value="F:zinc ion binding"/>
    <property type="evidence" value="ECO:0007669"/>
    <property type="project" value="InterPro"/>
</dbReference>
<feature type="binding site" evidence="9">
    <location>
        <position position="1030"/>
    </location>
    <ligand>
        <name>Zn(2+)</name>
        <dbReference type="ChEBI" id="CHEBI:29105"/>
        <label>2</label>
        <note>catalytic</note>
    </ligand>
</feature>
<keyword evidence="3 9" id="KW-0479">Metal-binding</keyword>
<keyword evidence="12" id="KW-1185">Reference proteome</keyword>
<dbReference type="SMART" id="SM00235">
    <property type="entry name" value="ZnMc"/>
    <property type="match status" value="1"/>
</dbReference>
<dbReference type="EMBL" id="OU892285">
    <property type="protein sequence ID" value="CAG9773427.1"/>
    <property type="molecule type" value="Genomic_DNA"/>
</dbReference>
<feature type="binding site" description="in inhibited form" evidence="9">
    <location>
        <position position="874"/>
    </location>
    <ligand>
        <name>Zn(2+)</name>
        <dbReference type="ChEBI" id="CHEBI:29105"/>
        <label>2</label>
        <note>catalytic</note>
    </ligand>
</feature>
<evidence type="ECO:0000259" key="10">
    <source>
        <dbReference type="SMART" id="SM00235"/>
    </source>
</evidence>
<dbReference type="GO" id="GO:0006508">
    <property type="term" value="P:proteolysis"/>
    <property type="evidence" value="ECO:0007669"/>
    <property type="project" value="UniProtKB-KW"/>
</dbReference>
<dbReference type="PANTHER" id="PTHR10201">
    <property type="entry name" value="MATRIX METALLOPROTEINASE"/>
    <property type="match status" value="1"/>
</dbReference>
<feature type="binding site" evidence="9">
    <location>
        <position position="1012"/>
    </location>
    <ligand>
        <name>Zn(2+)</name>
        <dbReference type="ChEBI" id="CHEBI:29105"/>
        <label>2</label>
        <note>catalytic</note>
    </ligand>
</feature>
<dbReference type="SUPFAM" id="SSF55486">
    <property type="entry name" value="Metalloproteases ('zincins'), catalytic domain"/>
    <property type="match status" value="1"/>
</dbReference>
<comment type="cofactor">
    <cofactor evidence="9">
        <name>Zn(2+)</name>
        <dbReference type="ChEBI" id="CHEBI:29105"/>
    </cofactor>
    <text evidence="9">Binds 2 Zn(2+) ions per subunit.</text>
</comment>
<dbReference type="GO" id="GO:0004222">
    <property type="term" value="F:metalloendopeptidase activity"/>
    <property type="evidence" value="ECO:0007669"/>
    <property type="project" value="InterPro"/>
</dbReference>
<dbReference type="InterPro" id="IPR058520">
    <property type="entry name" value="DUF8207"/>
</dbReference>
<evidence type="ECO:0000256" key="1">
    <source>
        <dbReference type="ARBA" id="ARBA00010370"/>
    </source>
</evidence>
<reference evidence="11" key="1">
    <citation type="submission" date="2022-01" db="EMBL/GenBank/DDBJ databases">
        <authorList>
            <person name="King R."/>
        </authorList>
    </citation>
    <scope>NUCLEOTIDE SEQUENCE</scope>
</reference>
<dbReference type="InterPro" id="IPR036365">
    <property type="entry name" value="PGBD-like_sf"/>
</dbReference>
<name>A0A9N9QNP8_9CUCU</name>
<keyword evidence="2" id="KW-0645">Protease</keyword>
<dbReference type="InterPro" id="IPR006026">
    <property type="entry name" value="Peptidase_Metallo"/>
</dbReference>
<keyword evidence="4" id="KW-0732">Signal</keyword>
<evidence type="ECO:0000256" key="3">
    <source>
        <dbReference type="ARBA" id="ARBA00022723"/>
    </source>
</evidence>
<evidence type="ECO:0000256" key="8">
    <source>
        <dbReference type="PIRSR" id="PIRSR621190-1"/>
    </source>
</evidence>
<keyword evidence="7" id="KW-0482">Metalloprotease</keyword>
<feature type="binding site" evidence="9">
    <location>
        <position position="1016"/>
    </location>
    <ligand>
        <name>Zn(2+)</name>
        <dbReference type="ChEBI" id="CHEBI:29105"/>
        <label>2</label>
        <note>catalytic</note>
    </ligand>
</feature>
<dbReference type="InterPro" id="IPR024079">
    <property type="entry name" value="MetalloPept_cat_dom_sf"/>
</dbReference>
<evidence type="ECO:0000256" key="4">
    <source>
        <dbReference type="ARBA" id="ARBA00022729"/>
    </source>
</evidence>
<dbReference type="GO" id="GO:0030574">
    <property type="term" value="P:collagen catabolic process"/>
    <property type="evidence" value="ECO:0007669"/>
    <property type="project" value="TreeGrafter"/>
</dbReference>
<evidence type="ECO:0000256" key="2">
    <source>
        <dbReference type="ARBA" id="ARBA00022670"/>
    </source>
</evidence>
<evidence type="ECO:0000256" key="5">
    <source>
        <dbReference type="ARBA" id="ARBA00022801"/>
    </source>
</evidence>
<comment type="similarity">
    <text evidence="1">Belongs to the peptidase M10A family.</text>
</comment>
<dbReference type="PANTHER" id="PTHR10201:SF291">
    <property type="entry name" value="MATRIX METALLOPROTEINASE 1, ISOFORM C-RELATED"/>
    <property type="match status" value="1"/>
</dbReference>
<dbReference type="PRINTS" id="PR00138">
    <property type="entry name" value="MATRIXIN"/>
</dbReference>
<dbReference type="Proteomes" id="UP001152799">
    <property type="component" value="Chromosome 9"/>
</dbReference>
<dbReference type="OrthoDB" id="10030048at2759"/>
<feature type="binding site" evidence="9">
    <location>
        <position position="950"/>
    </location>
    <ligand>
        <name>Zn(2+)</name>
        <dbReference type="ChEBI" id="CHEBI:29105"/>
        <label>1</label>
    </ligand>
</feature>
<evidence type="ECO:0000256" key="6">
    <source>
        <dbReference type="ARBA" id="ARBA00022833"/>
    </source>
</evidence>
<proteinExistence type="inferred from homology"/>
<dbReference type="InterPro" id="IPR021190">
    <property type="entry name" value="Pept_M10A"/>
</dbReference>